<evidence type="ECO:0000313" key="2">
    <source>
        <dbReference type="Proteomes" id="UP000053257"/>
    </source>
</evidence>
<dbReference type="GO" id="GO:0006729">
    <property type="term" value="P:tetrahydrobiopterin biosynthetic process"/>
    <property type="evidence" value="ECO:0007669"/>
    <property type="project" value="InterPro"/>
</dbReference>
<reference evidence="1 2" key="1">
    <citation type="journal article" date="2014" name="PLoS Genet.">
        <title>Analysis of the Phlebiopsis gigantea genome, transcriptome and secretome provides insight into its pioneer colonization strategies of wood.</title>
        <authorList>
            <person name="Hori C."/>
            <person name="Ishida T."/>
            <person name="Igarashi K."/>
            <person name="Samejima M."/>
            <person name="Suzuki H."/>
            <person name="Master E."/>
            <person name="Ferreira P."/>
            <person name="Ruiz-Duenas F.J."/>
            <person name="Held B."/>
            <person name="Canessa P."/>
            <person name="Larrondo L.F."/>
            <person name="Schmoll M."/>
            <person name="Druzhinina I.S."/>
            <person name="Kubicek C.P."/>
            <person name="Gaskell J.A."/>
            <person name="Kersten P."/>
            <person name="St John F."/>
            <person name="Glasner J."/>
            <person name="Sabat G."/>
            <person name="Splinter BonDurant S."/>
            <person name="Syed K."/>
            <person name="Yadav J."/>
            <person name="Mgbeahuruike A.C."/>
            <person name="Kovalchuk A."/>
            <person name="Asiegbu F.O."/>
            <person name="Lackner G."/>
            <person name="Hoffmeister D."/>
            <person name="Rencoret J."/>
            <person name="Gutierrez A."/>
            <person name="Sun H."/>
            <person name="Lindquist E."/>
            <person name="Barry K."/>
            <person name="Riley R."/>
            <person name="Grigoriev I.V."/>
            <person name="Henrissat B."/>
            <person name="Kues U."/>
            <person name="Berka R.M."/>
            <person name="Martinez A.T."/>
            <person name="Covert S.F."/>
            <person name="Blanchette R.A."/>
            <person name="Cullen D."/>
        </authorList>
    </citation>
    <scope>NUCLEOTIDE SEQUENCE [LARGE SCALE GENOMIC DNA]</scope>
    <source>
        <strain evidence="1 2">11061_1 CR5-6</strain>
    </source>
</reference>
<keyword evidence="2" id="KW-1185">Reference proteome</keyword>
<dbReference type="OrthoDB" id="3263285at2759"/>
<dbReference type="HOGENOM" id="CLU_1787521_0_0_1"/>
<proteinExistence type="predicted"/>
<organism evidence="1 2">
    <name type="scientific">Phlebiopsis gigantea (strain 11061_1 CR5-6)</name>
    <name type="common">White-rot fungus</name>
    <name type="synonym">Peniophora gigantea</name>
    <dbReference type="NCBI Taxonomy" id="745531"/>
    <lineage>
        <taxon>Eukaryota</taxon>
        <taxon>Fungi</taxon>
        <taxon>Dikarya</taxon>
        <taxon>Basidiomycota</taxon>
        <taxon>Agaricomycotina</taxon>
        <taxon>Agaricomycetes</taxon>
        <taxon>Polyporales</taxon>
        <taxon>Phanerochaetaceae</taxon>
        <taxon>Phlebiopsis</taxon>
    </lineage>
</organism>
<gene>
    <name evidence="1" type="ORF">PHLGIDRAFT_19929</name>
</gene>
<accession>A0A0C3NI98</accession>
<dbReference type="GO" id="GO:0008124">
    <property type="term" value="F:4-alpha-hydroxytetrahydrobiopterin dehydratase activity"/>
    <property type="evidence" value="ECO:0007669"/>
    <property type="project" value="InterPro"/>
</dbReference>
<sequence length="145" mass="16376">MYARLWRVYAAPMKPAPQYLYLGKHMFFASPELAEEFQKHIETLMEKAQHHGHLDTKENQLFYATNTHSARVPVREGHSKDTPGITALDLRIAIRVEALWDKWLEQGKAKLPPPGTTDSGIEVRNIVGFGISALRKSENPTPPSS</sequence>
<dbReference type="AlphaFoldDB" id="A0A0C3NI98"/>
<protein>
    <submittedName>
        <fullName evidence="1">Uncharacterized protein</fullName>
    </submittedName>
</protein>
<dbReference type="Proteomes" id="UP000053257">
    <property type="component" value="Unassembled WGS sequence"/>
</dbReference>
<dbReference type="Gene3D" id="3.30.1360.20">
    <property type="entry name" value="Transcriptional coactivator/pterin dehydratase"/>
    <property type="match status" value="1"/>
</dbReference>
<dbReference type="InterPro" id="IPR036428">
    <property type="entry name" value="PCD_sf"/>
</dbReference>
<evidence type="ECO:0000313" key="1">
    <source>
        <dbReference type="EMBL" id="KIP04609.1"/>
    </source>
</evidence>
<dbReference type="EMBL" id="KN840568">
    <property type="protein sequence ID" value="KIP04609.1"/>
    <property type="molecule type" value="Genomic_DNA"/>
</dbReference>
<name>A0A0C3NI98_PHLG1</name>